<dbReference type="InterPro" id="IPR043140">
    <property type="entry name" value="Ribosomal_uS14_sf"/>
</dbReference>
<dbReference type="Gene3D" id="4.10.830.10">
    <property type="entry name" value="30s Ribosomal Protein S14, Chain N"/>
    <property type="match status" value="1"/>
</dbReference>
<sequence>MKAEQKKRDLAPTQQYCKNCGNNKGMIHRYNINLCRRCFKEFAEMMGFKKYS</sequence>
<dbReference type="InterPro" id="IPR001209">
    <property type="entry name" value="Ribosomal_uS14"/>
</dbReference>
<proteinExistence type="predicted"/>
<name>A0A7T9I281_9ARCH</name>
<accession>A0A7T9I281</accession>
<gene>
    <name evidence="3" type="ORF">IPJ89_01850</name>
</gene>
<dbReference type="EMBL" id="CP064981">
    <property type="protein sequence ID" value="QQR93170.1"/>
    <property type="molecule type" value="Genomic_DNA"/>
</dbReference>
<dbReference type="InterPro" id="IPR039744">
    <property type="entry name" value="RIbosomal_uS14_euk_arc"/>
</dbReference>
<dbReference type="GO" id="GO:0008270">
    <property type="term" value="F:zinc ion binding"/>
    <property type="evidence" value="ECO:0007669"/>
    <property type="project" value="InterPro"/>
</dbReference>
<evidence type="ECO:0000313" key="3">
    <source>
        <dbReference type="EMBL" id="QQR93170.1"/>
    </source>
</evidence>
<dbReference type="Proteomes" id="UP000596004">
    <property type="component" value="Chromosome"/>
</dbReference>
<dbReference type="NCBIfam" id="NF004424">
    <property type="entry name" value="PRK05766.1"/>
    <property type="match status" value="1"/>
</dbReference>
<dbReference type="PANTHER" id="PTHR12010:SF2">
    <property type="entry name" value="40S RIBOSOMAL PROTEIN S29"/>
    <property type="match status" value="1"/>
</dbReference>
<dbReference type="GO" id="GO:0003735">
    <property type="term" value="F:structural constituent of ribosome"/>
    <property type="evidence" value="ECO:0007669"/>
    <property type="project" value="InterPro"/>
</dbReference>
<dbReference type="GO" id="GO:0002181">
    <property type="term" value="P:cytoplasmic translation"/>
    <property type="evidence" value="ECO:0007669"/>
    <property type="project" value="TreeGrafter"/>
</dbReference>
<organism evidence="3">
    <name type="scientific">Candidatus Iainarchaeum sp</name>
    <dbReference type="NCBI Taxonomy" id="3101447"/>
    <lineage>
        <taxon>Archaea</taxon>
        <taxon>Candidatus Iainarchaeota</taxon>
        <taxon>Candidatus Iainarchaeia</taxon>
        <taxon>Candidatus Iainarchaeales</taxon>
        <taxon>Candidatus Iainarchaeaceae</taxon>
        <taxon>Candidatus Iainarchaeum</taxon>
    </lineage>
</organism>
<reference evidence="3" key="1">
    <citation type="submission" date="2020-11" db="EMBL/GenBank/DDBJ databases">
        <title>Connecting structure to function with the recovery of over 1000 high-quality activated sludge metagenome-assembled genomes encoding full-length rRNA genes using long-read sequencing.</title>
        <authorList>
            <person name="Singleton C.M."/>
            <person name="Petriglieri F."/>
            <person name="Kristensen J.M."/>
            <person name="Kirkegaard R.H."/>
            <person name="Michaelsen T.Y."/>
            <person name="Andersen M.H."/>
            <person name="Karst S.M."/>
            <person name="Dueholm M.S."/>
            <person name="Nielsen P.H."/>
            <person name="Albertsen M."/>
        </authorList>
    </citation>
    <scope>NUCLEOTIDE SEQUENCE</scope>
    <source>
        <strain evidence="3">Fred_18-Q3-R57-64_BAT3C.431</strain>
    </source>
</reference>
<keyword evidence="2" id="KW-0687">Ribonucleoprotein</keyword>
<evidence type="ECO:0000256" key="2">
    <source>
        <dbReference type="ARBA" id="ARBA00023274"/>
    </source>
</evidence>
<dbReference type="AlphaFoldDB" id="A0A7T9I281"/>
<evidence type="ECO:0000256" key="1">
    <source>
        <dbReference type="ARBA" id="ARBA00022980"/>
    </source>
</evidence>
<dbReference type="PANTHER" id="PTHR12010">
    <property type="entry name" value="40S RIBOSOMAL PROTEIN S29"/>
    <property type="match status" value="1"/>
</dbReference>
<keyword evidence="1 3" id="KW-0689">Ribosomal protein</keyword>
<dbReference type="Pfam" id="PF00253">
    <property type="entry name" value="Ribosomal_S14"/>
    <property type="match status" value="1"/>
</dbReference>
<dbReference type="GO" id="GO:0022627">
    <property type="term" value="C:cytosolic small ribosomal subunit"/>
    <property type="evidence" value="ECO:0007669"/>
    <property type="project" value="TreeGrafter"/>
</dbReference>
<protein>
    <submittedName>
        <fullName evidence="3">30S ribosomal protein S14</fullName>
    </submittedName>
</protein>